<dbReference type="KEGG" id="pbd:PBOR_29020"/>
<gene>
    <name evidence="1" type="ORF">PBOR_29020</name>
</gene>
<accession>A0A089LMY7</accession>
<organism evidence="1 2">
    <name type="scientific">Paenibacillus borealis</name>
    <dbReference type="NCBI Taxonomy" id="160799"/>
    <lineage>
        <taxon>Bacteria</taxon>
        <taxon>Bacillati</taxon>
        <taxon>Bacillota</taxon>
        <taxon>Bacilli</taxon>
        <taxon>Bacillales</taxon>
        <taxon>Paenibacillaceae</taxon>
        <taxon>Paenibacillus</taxon>
    </lineage>
</organism>
<name>A0A089LMY7_PAEBO</name>
<dbReference type="HOGENOM" id="CLU_1389026_0_0_9"/>
<evidence type="ECO:0000313" key="1">
    <source>
        <dbReference type="EMBL" id="AIQ60533.1"/>
    </source>
</evidence>
<proteinExistence type="predicted"/>
<dbReference type="AlphaFoldDB" id="A0A089LMY7"/>
<dbReference type="EMBL" id="CP009285">
    <property type="protein sequence ID" value="AIQ60533.1"/>
    <property type="molecule type" value="Genomic_DNA"/>
</dbReference>
<keyword evidence="2" id="KW-1185">Reference proteome</keyword>
<dbReference type="RefSeq" id="WP_042217124.1">
    <property type="nucleotide sequence ID" value="NZ_CP009285.1"/>
</dbReference>
<sequence length="195" mass="22559">MAQRLAMEYVNATMQMTEFQLNQFLLTADTSYISHRVKILGAGEQEIVLEEAGGEEVHLSFERKGGIYIGSLSCRVVNPHLINAVRKLFFMYKGTGTVNRIYKELTMMYYYEGGSVRRISEVRPGGTKLIYQHKYSLVEMMSIYKLQTVEQEIEQERRKINSLLDLRNTCQHEAAIREVDEQLALSAYRLFQLEA</sequence>
<dbReference type="Proteomes" id="UP000029518">
    <property type="component" value="Chromosome"/>
</dbReference>
<protein>
    <submittedName>
        <fullName evidence="1">Non-ribosomal peptide synthetase module</fullName>
    </submittedName>
</protein>
<evidence type="ECO:0000313" key="2">
    <source>
        <dbReference type="Proteomes" id="UP000029518"/>
    </source>
</evidence>
<reference evidence="1" key="1">
    <citation type="submission" date="2014-08" db="EMBL/GenBank/DDBJ databases">
        <title>Comparative genomics of the Paenibacillus odorifer group.</title>
        <authorList>
            <person name="den Bakker H.C."/>
            <person name="Tsai Y.-C.Y.-C."/>
            <person name="Martin N."/>
            <person name="Korlach J."/>
            <person name="Wiedmann M."/>
        </authorList>
    </citation>
    <scope>NUCLEOTIDE SEQUENCE [LARGE SCALE GENOMIC DNA]</scope>
    <source>
        <strain evidence="1">DSM 13188</strain>
    </source>
</reference>
<dbReference type="OrthoDB" id="2880119at2"/>